<comment type="caution">
    <text evidence="3">The sequence shown here is derived from an EMBL/GenBank/DDBJ whole genome shotgun (WGS) entry which is preliminary data.</text>
</comment>
<dbReference type="Gene3D" id="3.90.550.10">
    <property type="entry name" value="Spore Coat Polysaccharide Biosynthesis Protein SpsA, Chain A"/>
    <property type="match status" value="1"/>
</dbReference>
<feature type="transmembrane region" description="Helical" evidence="1">
    <location>
        <begin position="486"/>
        <end position="509"/>
    </location>
</feature>
<dbReference type="PANTHER" id="PTHR36851">
    <property type="entry name" value="UNNAMED PRODUCT"/>
    <property type="match status" value="1"/>
</dbReference>
<evidence type="ECO:0000313" key="3">
    <source>
        <dbReference type="EMBL" id="OGZ62823.1"/>
    </source>
</evidence>
<dbReference type="STRING" id="1802164.A3H51_01360"/>
<evidence type="ECO:0000313" key="4">
    <source>
        <dbReference type="Proteomes" id="UP000178509"/>
    </source>
</evidence>
<evidence type="ECO:0000256" key="1">
    <source>
        <dbReference type="SAM" id="Phobius"/>
    </source>
</evidence>
<gene>
    <name evidence="3" type="ORF">A3H51_01360</name>
</gene>
<evidence type="ECO:0000259" key="2">
    <source>
        <dbReference type="Pfam" id="PF13632"/>
    </source>
</evidence>
<keyword evidence="1" id="KW-1133">Transmembrane helix</keyword>
<dbReference type="AlphaFoldDB" id="A0A1G2HK51"/>
<feature type="transmembrane region" description="Helical" evidence="1">
    <location>
        <begin position="414"/>
        <end position="434"/>
    </location>
</feature>
<reference evidence="3 4" key="1">
    <citation type="journal article" date="2016" name="Nat. Commun.">
        <title>Thousands of microbial genomes shed light on interconnected biogeochemical processes in an aquifer system.</title>
        <authorList>
            <person name="Anantharaman K."/>
            <person name="Brown C.T."/>
            <person name="Hug L.A."/>
            <person name="Sharon I."/>
            <person name="Castelle C.J."/>
            <person name="Probst A.J."/>
            <person name="Thomas B.C."/>
            <person name="Singh A."/>
            <person name="Wilkins M.J."/>
            <person name="Karaoz U."/>
            <person name="Brodie E.L."/>
            <person name="Williams K.H."/>
            <person name="Hubbard S.S."/>
            <person name="Banfield J.F."/>
        </authorList>
    </citation>
    <scope>NUCLEOTIDE SEQUENCE [LARGE SCALE GENOMIC DNA]</scope>
</reference>
<dbReference type="Proteomes" id="UP000178509">
    <property type="component" value="Unassembled WGS sequence"/>
</dbReference>
<keyword evidence="1" id="KW-0812">Transmembrane</keyword>
<organism evidence="3 4">
    <name type="scientific">Candidatus Spechtbacteria bacterium RIFCSPLOWO2_02_FULL_38_8</name>
    <dbReference type="NCBI Taxonomy" id="1802164"/>
    <lineage>
        <taxon>Bacteria</taxon>
        <taxon>Candidatus Spechtiibacteriota</taxon>
    </lineage>
</organism>
<protein>
    <recommendedName>
        <fullName evidence="2">Glycosyltransferase 2-like domain-containing protein</fullName>
    </recommendedName>
</protein>
<sequence length="534" mass="62756">MINLPQGFKDFLHLGRATDIKNKKDRFIYRAFEIMPGFLVYITFVFVIWFSIIKPVVMSIIILAFAFYWLLKSLYLALHTKSAYKKMVEHERINWMQKLKNLDRASYTAKVGDWRDVWQFIIIPRVDENYEVSKGIFESLLDCDWPAEKMIVVLTTEERVGESAIEAAYEIEKEYKNKFGHFLLTIHPKDIDGEIIGKGSNETWGAHRAKEEIIDKYNINYDNILVSSMDADTVIYPRYFSCLTYRFLTTKNPYRASYQPIPLFINNIWDAPAISRVTAFSATFWHTLSQERPEKQTSFSSHSMTFRALLDIGYWQTNVVSEDSRVFFQCLLRYNGDYRVESLYYPIAMDANASRSWLGTMKSVYKQQRRWGYGSENIPYFLYGYYRLGKLYGKNKRMPFGKFFRYAFFKIEGFYSWATNALLLFIMGWLPLWLGGDAFNATLFSYNLLRMVRFLLTIALIGLVSSAYLSILLLPPKPPKYGKHKYILMVLQWFLVLFTLIIFGAFPAIEAQTRLMLGRYMGFWVTPKHRKTES</sequence>
<feature type="domain" description="Glycosyltransferase 2-like" evidence="2">
    <location>
        <begin position="228"/>
        <end position="454"/>
    </location>
</feature>
<feature type="transmembrane region" description="Helical" evidence="1">
    <location>
        <begin position="454"/>
        <end position="474"/>
    </location>
</feature>
<dbReference type="PANTHER" id="PTHR36851:SF1">
    <property type="entry name" value="GLYCO_TRANS_2-LIKE DOMAIN-CONTAINING PROTEIN"/>
    <property type="match status" value="1"/>
</dbReference>
<dbReference type="Pfam" id="PF13632">
    <property type="entry name" value="Glyco_trans_2_3"/>
    <property type="match status" value="1"/>
</dbReference>
<accession>A0A1G2HK51</accession>
<dbReference type="EMBL" id="MHOJ01000009">
    <property type="protein sequence ID" value="OGZ62823.1"/>
    <property type="molecule type" value="Genomic_DNA"/>
</dbReference>
<proteinExistence type="predicted"/>
<dbReference type="InterPro" id="IPR029044">
    <property type="entry name" value="Nucleotide-diphossugar_trans"/>
</dbReference>
<dbReference type="InterPro" id="IPR001173">
    <property type="entry name" value="Glyco_trans_2-like"/>
</dbReference>
<name>A0A1G2HK51_9BACT</name>
<keyword evidence="1" id="KW-0472">Membrane</keyword>
<feature type="transmembrane region" description="Helical" evidence="1">
    <location>
        <begin position="56"/>
        <end position="78"/>
    </location>
</feature>
<feature type="transmembrane region" description="Helical" evidence="1">
    <location>
        <begin position="31"/>
        <end position="50"/>
    </location>
</feature>